<dbReference type="InterPro" id="IPR039424">
    <property type="entry name" value="SBP_5"/>
</dbReference>
<proteinExistence type="predicted"/>
<keyword evidence="1" id="KW-0732">Signal</keyword>
<sequence length="529" mass="59854">MSFAIATCVAIGISTGGAMAQKRGGILKYIIPSNPPSADGHRETTFGTIHPFAQYYSVLIRINPSNPASTTDFRCDLCVGDVPKATNYGKRFTFKIRDDVKFHDGSKLTAKDIKASFDRIVNPPKGVLSARKAYFLMVDSISAPDDTTVVFDLKYPSGAFIPAVAMPYNFIYAKKLLDKDQHYYEKNVMGSGPFMFGEWQPGAFIKGKRNPNYYRKGQPYLDGTEAVFAKKQSINVQAIRGGRAYIQFRGFPPKSRDDLKKALGDKLTVQESDWNCVLMVTPNSKRKPFDDARVRRALSLAIDRWAGSRYLSKIAIVKTVGGIVFPSHPLAATKEELQKIPGWWADIKQSRAEAKRLLKEAGVPEGFEFEFHNRGVDQPYKIVGTWLIDQWRQIGLKVKQRVQPSGPFYATLRKKKDFDVSMDFNCQSIVNPLLDVSKYLSSDVSGSSNGQYVDRELDEMFNKMNRSGDPVEQRKIMRAYETRVLAEKAWALPTLWWYRIIPHHSKVKGWKVSPSHYLNLDLANVWLDE</sequence>
<reference evidence="3" key="1">
    <citation type="submission" date="2018-05" db="EMBL/GenBank/DDBJ databases">
        <authorList>
            <person name="Lanie J.A."/>
            <person name="Ng W.-L."/>
            <person name="Kazmierczak K.M."/>
            <person name="Andrzejewski T.M."/>
            <person name="Davidsen T.M."/>
            <person name="Wayne K.J."/>
            <person name="Tettelin H."/>
            <person name="Glass J.I."/>
            <person name="Rusch D."/>
            <person name="Podicherti R."/>
            <person name="Tsui H.-C.T."/>
            <person name="Winkler M.E."/>
        </authorList>
    </citation>
    <scope>NUCLEOTIDE SEQUENCE</scope>
</reference>
<dbReference type="GO" id="GO:0043190">
    <property type="term" value="C:ATP-binding cassette (ABC) transporter complex"/>
    <property type="evidence" value="ECO:0007669"/>
    <property type="project" value="InterPro"/>
</dbReference>
<dbReference type="GO" id="GO:1904680">
    <property type="term" value="F:peptide transmembrane transporter activity"/>
    <property type="evidence" value="ECO:0007669"/>
    <property type="project" value="TreeGrafter"/>
</dbReference>
<dbReference type="PANTHER" id="PTHR30290">
    <property type="entry name" value="PERIPLASMIC BINDING COMPONENT OF ABC TRANSPORTER"/>
    <property type="match status" value="1"/>
</dbReference>
<dbReference type="GO" id="GO:0042597">
    <property type="term" value="C:periplasmic space"/>
    <property type="evidence" value="ECO:0007669"/>
    <property type="project" value="UniProtKB-ARBA"/>
</dbReference>
<dbReference type="Gene3D" id="3.40.190.10">
    <property type="entry name" value="Periplasmic binding protein-like II"/>
    <property type="match status" value="1"/>
</dbReference>
<dbReference type="Pfam" id="PF00496">
    <property type="entry name" value="SBP_bac_5"/>
    <property type="match status" value="1"/>
</dbReference>
<dbReference type="EMBL" id="UINC01004794">
    <property type="protein sequence ID" value="SVA16897.1"/>
    <property type="molecule type" value="Genomic_DNA"/>
</dbReference>
<dbReference type="AlphaFoldDB" id="A0A381TPZ0"/>
<dbReference type="SUPFAM" id="SSF53850">
    <property type="entry name" value="Periplasmic binding protein-like II"/>
    <property type="match status" value="1"/>
</dbReference>
<evidence type="ECO:0000256" key="1">
    <source>
        <dbReference type="ARBA" id="ARBA00022729"/>
    </source>
</evidence>
<dbReference type="InterPro" id="IPR030678">
    <property type="entry name" value="Peptide/Ni-bd"/>
</dbReference>
<name>A0A381TPZ0_9ZZZZ</name>
<protein>
    <recommendedName>
        <fullName evidence="2">Solute-binding protein family 5 domain-containing protein</fullName>
    </recommendedName>
</protein>
<dbReference type="InterPro" id="IPR000914">
    <property type="entry name" value="SBP_5_dom"/>
</dbReference>
<evidence type="ECO:0000259" key="2">
    <source>
        <dbReference type="Pfam" id="PF00496"/>
    </source>
</evidence>
<accession>A0A381TPZ0</accession>
<dbReference type="GO" id="GO:0015833">
    <property type="term" value="P:peptide transport"/>
    <property type="evidence" value="ECO:0007669"/>
    <property type="project" value="TreeGrafter"/>
</dbReference>
<dbReference type="Gene3D" id="3.90.76.10">
    <property type="entry name" value="Dipeptide-binding Protein, Domain 1"/>
    <property type="match status" value="1"/>
</dbReference>
<feature type="domain" description="Solute-binding protein family 5" evidence="2">
    <location>
        <begin position="89"/>
        <end position="423"/>
    </location>
</feature>
<dbReference type="PIRSF" id="PIRSF002741">
    <property type="entry name" value="MppA"/>
    <property type="match status" value="1"/>
</dbReference>
<organism evidence="3">
    <name type="scientific">marine metagenome</name>
    <dbReference type="NCBI Taxonomy" id="408172"/>
    <lineage>
        <taxon>unclassified sequences</taxon>
        <taxon>metagenomes</taxon>
        <taxon>ecological metagenomes</taxon>
    </lineage>
</organism>
<dbReference type="Gene3D" id="3.10.105.10">
    <property type="entry name" value="Dipeptide-binding Protein, Domain 3"/>
    <property type="match status" value="1"/>
</dbReference>
<evidence type="ECO:0000313" key="3">
    <source>
        <dbReference type="EMBL" id="SVA16897.1"/>
    </source>
</evidence>
<gene>
    <name evidence="3" type="ORF">METZ01_LOCUS69751</name>
</gene>
<dbReference type="PANTHER" id="PTHR30290:SF38">
    <property type="entry name" value="D,D-DIPEPTIDE-BINDING PERIPLASMIC PROTEIN DDPA-RELATED"/>
    <property type="match status" value="1"/>
</dbReference>